<accession>A0A061HPA5</accession>
<dbReference type="AlphaFoldDB" id="A0A061HPA5"/>
<dbReference type="OrthoDB" id="2017405at2759"/>
<proteinExistence type="predicted"/>
<reference evidence="2" key="2">
    <citation type="submission" date="2013-01" db="EMBL/GenBank/DDBJ databases">
        <title>The wheat powdery mildew genome reveals unique evolution of an obligate biotroph.</title>
        <authorList>
            <person name="Oberhaensli S."/>
            <person name="Wicker T."/>
            <person name="Keller B."/>
        </authorList>
    </citation>
    <scope>NUCLEOTIDE SEQUENCE</scope>
    <source>
        <strain evidence="2">96224</strain>
    </source>
</reference>
<feature type="compositionally biased region" description="Polar residues" evidence="1">
    <location>
        <begin position="51"/>
        <end position="66"/>
    </location>
</feature>
<reference evidence="4" key="1">
    <citation type="journal article" date="2013" name="Nat. Genet.">
        <title>The wheat powdery mildew genome shows the unique evolution of an obligate biotroph.</title>
        <authorList>
            <person name="Wicker T."/>
            <person name="Oberhaensli S."/>
            <person name="Parlange F."/>
            <person name="Buchmann J.P."/>
            <person name="Shatalina M."/>
            <person name="Roffler S."/>
            <person name="Ben-David R."/>
            <person name="Dolezel J."/>
            <person name="Simkova H."/>
            <person name="Schulze-Lefert P."/>
            <person name="Spanu P.D."/>
            <person name="Bruggmann R."/>
            <person name="Amselem J."/>
            <person name="Quesneville H."/>
            <person name="Ver Loren van Themaat E."/>
            <person name="Paape T."/>
            <person name="Shimizu K.K."/>
            <person name="Keller B."/>
        </authorList>
    </citation>
    <scope>NUCLEOTIDE SEQUENCE [LARGE SCALE GENOMIC DNA]</scope>
    <source>
        <strain evidence="4">96224</strain>
    </source>
</reference>
<gene>
    <name evidence="2" type="ORF">BGT96224_A21055</name>
    <name evidence="3" type="ORF">BGT96224V2_LOCUS783</name>
</gene>
<name>A0A061HPA5_BLUGR</name>
<dbReference type="Proteomes" id="UP000053110">
    <property type="component" value="Unassembled WGS sequence"/>
</dbReference>
<feature type="non-terminal residue" evidence="3">
    <location>
        <position position="209"/>
    </location>
</feature>
<reference evidence="3" key="3">
    <citation type="submission" date="2018-07" db="EMBL/GenBank/DDBJ databases">
        <authorList>
            <person name="Quirk P.G."/>
            <person name="Krulwich T.A."/>
        </authorList>
    </citation>
    <scope>NUCLEOTIDE SEQUENCE</scope>
    <source>
        <strain evidence="3">96224</strain>
    </source>
</reference>
<dbReference type="EMBL" id="KE373405">
    <property type="protein sequence ID" value="EPQ67699.1"/>
    <property type="molecule type" value="Genomic_DNA"/>
</dbReference>
<dbReference type="Pfam" id="PF11326">
    <property type="entry name" value="PANTS-like"/>
    <property type="match status" value="1"/>
</dbReference>
<dbReference type="HOGENOM" id="CLU_074897_1_0_1"/>
<protein>
    <submittedName>
        <fullName evidence="3">BgtA-21055</fullName>
    </submittedName>
</protein>
<feature type="compositionally biased region" description="Low complexity" evidence="1">
    <location>
        <begin position="1"/>
        <end position="36"/>
    </location>
</feature>
<dbReference type="PANTHER" id="PTHR28052:SF1">
    <property type="entry name" value="UPF0545 PROTEIN C22ORF39"/>
    <property type="match status" value="1"/>
</dbReference>
<evidence type="ECO:0000313" key="3">
    <source>
        <dbReference type="EMBL" id="SUZ07054.1"/>
    </source>
</evidence>
<dbReference type="PANTHER" id="PTHR28052">
    <property type="entry name" value="UPF0545 PROTEIN C22ORF39"/>
    <property type="match status" value="1"/>
</dbReference>
<organism evidence="3">
    <name type="scientific">Blumeria graminis f. sp. tritici 96224</name>
    <dbReference type="NCBI Taxonomy" id="1268274"/>
    <lineage>
        <taxon>Eukaryota</taxon>
        <taxon>Fungi</taxon>
        <taxon>Dikarya</taxon>
        <taxon>Ascomycota</taxon>
        <taxon>Pezizomycotina</taxon>
        <taxon>Leotiomycetes</taxon>
        <taxon>Erysiphales</taxon>
        <taxon>Erysiphaceae</taxon>
        <taxon>Blumeria</taxon>
    </lineage>
</organism>
<evidence type="ECO:0000256" key="1">
    <source>
        <dbReference type="SAM" id="MobiDB-lite"/>
    </source>
</evidence>
<evidence type="ECO:0000313" key="2">
    <source>
        <dbReference type="EMBL" id="EPQ67699.1"/>
    </source>
</evidence>
<dbReference type="EMBL" id="UIGY01000001">
    <property type="protein sequence ID" value="SUZ07054.1"/>
    <property type="molecule type" value="Genomic_DNA"/>
</dbReference>
<evidence type="ECO:0000313" key="4">
    <source>
        <dbReference type="Proteomes" id="UP000053110"/>
    </source>
</evidence>
<dbReference type="InterPro" id="IPR021475">
    <property type="entry name" value="Pants/Emi1-like"/>
</dbReference>
<feature type="region of interest" description="Disordered" evidence="1">
    <location>
        <begin position="1"/>
        <end position="66"/>
    </location>
</feature>
<sequence>MTWPWANPTSSSPSASSDDALKNTKTPSTNPNNPDTADSALRSIIAEVSRDSSNSQSSEPAVSSNSDCIQRLGPIAEHLLPTTMSCRDAFDSAFYCTSLGGAFTHLYRYGTVRSCNEHWNKFWFCMRTRTYGDTAKQAAIKEYYRTVENSKYGKRGSSSEDIWRSRDDLLEPGIAFRGDGQEWTGSDEDWRKAVLDVRKKIREVGSTPE</sequence>